<feature type="compositionally biased region" description="Acidic residues" evidence="1">
    <location>
        <begin position="131"/>
        <end position="154"/>
    </location>
</feature>
<dbReference type="OrthoDB" id="188902at2759"/>
<dbReference type="PANTHER" id="PTHR24114:SF2">
    <property type="entry name" value="F-BOX DOMAIN-CONTAINING PROTEIN-RELATED"/>
    <property type="match status" value="1"/>
</dbReference>
<accession>A0A2R5G816</accession>
<feature type="compositionally biased region" description="Basic and acidic residues" evidence="1">
    <location>
        <begin position="187"/>
        <end position="198"/>
    </location>
</feature>
<feature type="compositionally biased region" description="Acidic residues" evidence="1">
    <location>
        <begin position="199"/>
        <end position="208"/>
    </location>
</feature>
<gene>
    <name evidence="2" type="ORF">FCC1311_003992</name>
</gene>
<sequence>MKMADVVVIVLLPGCYLSEDDALSIESIDEDNELLKSKKFLAVESGCNYGGQEKELFHAELQKKLFDHLETFLWQGSHEEDFFATGMESMLEGIPRRNYREEHELKALILELQLRASRLKRVTRPGRNAEEAQEEEPLVEEEDLVEEEALQDDESGFKGEDDFVNDDDDDDESSVADLDDYDGGDDNDGHEGDDKSREEEDVEDGVEDELKELSVTARAKLQRALREIARGAKLIDLKFADIEDAGAKVLAVADTSAKELAQVLANNTTITSLILGGNQIGVEGAKALAEQLAASSTLTTLDLGGNQIGVEDAKALAEGLAASSTLTTLE</sequence>
<name>A0A2R5G816_9STRA</name>
<dbReference type="Proteomes" id="UP000241890">
    <property type="component" value="Unassembled WGS sequence"/>
</dbReference>
<dbReference type="SMART" id="SM00368">
    <property type="entry name" value="LRR_RI"/>
    <property type="match status" value="2"/>
</dbReference>
<dbReference type="InterPro" id="IPR032675">
    <property type="entry name" value="LRR_dom_sf"/>
</dbReference>
<dbReference type="InterPro" id="IPR052394">
    <property type="entry name" value="LRR-containing"/>
</dbReference>
<dbReference type="Gene3D" id="3.80.10.10">
    <property type="entry name" value="Ribonuclease Inhibitor"/>
    <property type="match status" value="1"/>
</dbReference>
<comment type="caution">
    <text evidence="2">The sequence shown here is derived from an EMBL/GenBank/DDBJ whole genome shotgun (WGS) entry which is preliminary data.</text>
</comment>
<dbReference type="InterPro" id="IPR001611">
    <property type="entry name" value="Leu-rich_rpt"/>
</dbReference>
<dbReference type="InParanoid" id="A0A2R5G816"/>
<evidence type="ECO:0000313" key="2">
    <source>
        <dbReference type="EMBL" id="GBG24181.1"/>
    </source>
</evidence>
<proteinExistence type="predicted"/>
<dbReference type="AlphaFoldDB" id="A0A2R5G816"/>
<dbReference type="SUPFAM" id="SSF52047">
    <property type="entry name" value="RNI-like"/>
    <property type="match status" value="1"/>
</dbReference>
<dbReference type="Pfam" id="PF13516">
    <property type="entry name" value="LRR_6"/>
    <property type="match status" value="2"/>
</dbReference>
<protein>
    <submittedName>
        <fullName evidence="2">Nucleotide-binding oligomerization domain-containing protein 1</fullName>
    </submittedName>
</protein>
<evidence type="ECO:0000313" key="3">
    <source>
        <dbReference type="Proteomes" id="UP000241890"/>
    </source>
</evidence>
<feature type="compositionally biased region" description="Acidic residues" evidence="1">
    <location>
        <begin position="162"/>
        <end position="186"/>
    </location>
</feature>
<evidence type="ECO:0000256" key="1">
    <source>
        <dbReference type="SAM" id="MobiDB-lite"/>
    </source>
</evidence>
<feature type="region of interest" description="Disordered" evidence="1">
    <location>
        <begin position="123"/>
        <end position="208"/>
    </location>
</feature>
<reference evidence="2 3" key="1">
    <citation type="submission" date="2017-12" db="EMBL/GenBank/DDBJ databases">
        <title>Sequencing, de novo assembly and annotation of complete genome of a new Thraustochytrid species, strain FCC1311.</title>
        <authorList>
            <person name="Sedici K."/>
            <person name="Godart F."/>
            <person name="Aiese Cigliano R."/>
            <person name="Sanseverino W."/>
            <person name="Barakat M."/>
            <person name="Ortet P."/>
            <person name="Marechal E."/>
            <person name="Cagnac O."/>
            <person name="Amato A."/>
        </authorList>
    </citation>
    <scope>NUCLEOTIDE SEQUENCE [LARGE SCALE GENOMIC DNA]</scope>
</reference>
<keyword evidence="3" id="KW-1185">Reference proteome</keyword>
<dbReference type="EMBL" id="BEYU01000004">
    <property type="protein sequence ID" value="GBG24181.1"/>
    <property type="molecule type" value="Genomic_DNA"/>
</dbReference>
<organism evidence="2 3">
    <name type="scientific">Hondaea fermentalgiana</name>
    <dbReference type="NCBI Taxonomy" id="2315210"/>
    <lineage>
        <taxon>Eukaryota</taxon>
        <taxon>Sar</taxon>
        <taxon>Stramenopiles</taxon>
        <taxon>Bigyra</taxon>
        <taxon>Labyrinthulomycetes</taxon>
        <taxon>Thraustochytrida</taxon>
        <taxon>Thraustochytriidae</taxon>
        <taxon>Hondaea</taxon>
    </lineage>
</organism>
<dbReference type="PANTHER" id="PTHR24114">
    <property type="entry name" value="LEUCINE RICH REPEAT FAMILY PROTEIN"/>
    <property type="match status" value="1"/>
</dbReference>